<sequence length="113" mass="13583">MKENIVCITSKEYSELLYDKYDYDNIRVDYFDLKKKTDALKEEVAMLKDLYLDTICNPWDIKAWKLEDLTDLTSYRFPFKLKDLKEAGISVEYAIDWITQKKKQFDAEKDKDE</sequence>
<accession>A0A8S5M5F4</accession>
<dbReference type="EMBL" id="BK014825">
    <property type="protein sequence ID" value="DAD77436.1"/>
    <property type="molecule type" value="Genomic_DNA"/>
</dbReference>
<name>A0A8S5M5F4_9CAUD</name>
<organism evidence="1">
    <name type="scientific">Siphoviridae sp. ctulf7</name>
    <dbReference type="NCBI Taxonomy" id="2826505"/>
    <lineage>
        <taxon>Viruses</taxon>
        <taxon>Duplodnaviria</taxon>
        <taxon>Heunggongvirae</taxon>
        <taxon>Uroviricota</taxon>
        <taxon>Caudoviricetes</taxon>
    </lineage>
</organism>
<evidence type="ECO:0000313" key="1">
    <source>
        <dbReference type="EMBL" id="DAD77436.1"/>
    </source>
</evidence>
<proteinExistence type="predicted"/>
<protein>
    <submittedName>
        <fullName evidence="1">Uncharacterized protein</fullName>
    </submittedName>
</protein>
<reference evidence="1" key="1">
    <citation type="journal article" date="2021" name="Proc. Natl. Acad. Sci. U.S.A.">
        <title>A Catalog of Tens of Thousands of Viruses from Human Metagenomes Reveals Hidden Associations with Chronic Diseases.</title>
        <authorList>
            <person name="Tisza M.J."/>
            <person name="Buck C.B."/>
        </authorList>
    </citation>
    <scope>NUCLEOTIDE SEQUENCE</scope>
    <source>
        <strain evidence="1">Ctulf7</strain>
    </source>
</reference>